<feature type="transmembrane region" description="Helical" evidence="2">
    <location>
        <begin position="121"/>
        <end position="142"/>
    </location>
</feature>
<protein>
    <recommendedName>
        <fullName evidence="3">DUF6542 domain-containing protein</fullName>
    </recommendedName>
</protein>
<gene>
    <name evidence="4" type="ORF">GS4_02_02290</name>
</gene>
<evidence type="ECO:0000313" key="5">
    <source>
        <dbReference type="Proteomes" id="UP000011666"/>
    </source>
</evidence>
<proteinExistence type="predicted"/>
<keyword evidence="2" id="KW-1133">Transmembrane helix</keyword>
<keyword evidence="5" id="KW-1185">Reference proteome</keyword>
<feature type="region of interest" description="Disordered" evidence="1">
    <location>
        <begin position="151"/>
        <end position="333"/>
    </location>
</feature>
<dbReference type="OrthoDB" id="5192877at2"/>
<dbReference type="EMBL" id="BANX01000002">
    <property type="protein sequence ID" value="GAC66518.1"/>
    <property type="molecule type" value="Genomic_DNA"/>
</dbReference>
<name>M0QD29_9ACTN</name>
<feature type="compositionally biased region" description="Low complexity" evidence="1">
    <location>
        <begin position="306"/>
        <end position="333"/>
    </location>
</feature>
<dbReference type="Pfam" id="PF20177">
    <property type="entry name" value="DUF6542"/>
    <property type="match status" value="1"/>
</dbReference>
<feature type="transmembrane region" description="Helical" evidence="2">
    <location>
        <begin position="25"/>
        <end position="44"/>
    </location>
</feature>
<dbReference type="STRING" id="1223545.GS4_02_02290"/>
<comment type="caution">
    <text evidence="4">The sequence shown here is derived from an EMBL/GenBank/DDBJ whole genome shotgun (WGS) entry which is preliminary data.</text>
</comment>
<dbReference type="RefSeq" id="WP_007616812.1">
    <property type="nucleotide sequence ID" value="NZ_BANX01000002.1"/>
</dbReference>
<sequence>MPFALRTRSAVPPNEQSVLPTLRGLPWWGAVLLATIVTAVGAAVDANNSNGLGAIYKFCYLVGCVAAALLVRRRALFTAAAQPPLIAFLVGIITLYGLNADQASSGIKSLIFKVLLPIADGFPWMAVTFIVTLLLVLGRWYLTRQPGEKFSLRYPKPRPDNEASGRRASGERTPGKRRSATTPSHSRGTKAAKRDDDPNDGDPQSAPRRRRADPSDAPRRRRTDAGDAGRDTTSRGDAPRTRRARTERPAGEAGSATPPPTRRRTAGDVRRAAGDSASGTGGTSSGPSSSRQARPRPDSTIASTTASAERGSAPAPAASGSTGTQSTRSRNRA</sequence>
<keyword evidence="2" id="KW-0812">Transmembrane</keyword>
<feature type="compositionally biased region" description="Basic and acidic residues" evidence="1">
    <location>
        <begin position="151"/>
        <end position="174"/>
    </location>
</feature>
<evidence type="ECO:0000256" key="1">
    <source>
        <dbReference type="SAM" id="MobiDB-lite"/>
    </source>
</evidence>
<feature type="transmembrane region" description="Helical" evidence="2">
    <location>
        <begin position="50"/>
        <end position="71"/>
    </location>
</feature>
<accession>M0QD29</accession>
<dbReference type="AlphaFoldDB" id="M0QD29"/>
<dbReference type="eggNOG" id="ENOG50348VF">
    <property type="taxonomic scope" value="Bacteria"/>
</dbReference>
<evidence type="ECO:0000313" key="4">
    <source>
        <dbReference type="EMBL" id="GAC66518.1"/>
    </source>
</evidence>
<feature type="compositionally biased region" description="Basic and acidic residues" evidence="1">
    <location>
        <begin position="212"/>
        <end position="250"/>
    </location>
</feature>
<evidence type="ECO:0000259" key="3">
    <source>
        <dbReference type="Pfam" id="PF20177"/>
    </source>
</evidence>
<feature type="transmembrane region" description="Helical" evidence="2">
    <location>
        <begin position="83"/>
        <end position="101"/>
    </location>
</feature>
<feature type="domain" description="DUF6542" evidence="3">
    <location>
        <begin position="24"/>
        <end position="144"/>
    </location>
</feature>
<dbReference type="Proteomes" id="UP000011666">
    <property type="component" value="Unassembled WGS sequence"/>
</dbReference>
<keyword evidence="2" id="KW-0472">Membrane</keyword>
<evidence type="ECO:0000256" key="2">
    <source>
        <dbReference type="SAM" id="Phobius"/>
    </source>
</evidence>
<organism evidence="4 5">
    <name type="scientific">Gordonia soli NBRC 108243</name>
    <dbReference type="NCBI Taxonomy" id="1223545"/>
    <lineage>
        <taxon>Bacteria</taxon>
        <taxon>Bacillati</taxon>
        <taxon>Actinomycetota</taxon>
        <taxon>Actinomycetes</taxon>
        <taxon>Mycobacteriales</taxon>
        <taxon>Gordoniaceae</taxon>
        <taxon>Gordonia</taxon>
    </lineage>
</organism>
<reference evidence="4 5" key="1">
    <citation type="submission" date="2013-01" db="EMBL/GenBank/DDBJ databases">
        <title>Whole genome shotgun sequence of Gordonia soli NBRC 108243.</title>
        <authorList>
            <person name="Isaki-Nakamura S."/>
            <person name="Hosoyama A."/>
            <person name="Tsuchikane K."/>
            <person name="Ando Y."/>
            <person name="Baba S."/>
            <person name="Ohji S."/>
            <person name="Hamada M."/>
            <person name="Tamura T."/>
            <person name="Yamazoe A."/>
            <person name="Yamazaki S."/>
            <person name="Fujita N."/>
        </authorList>
    </citation>
    <scope>NUCLEOTIDE SEQUENCE [LARGE SCALE GENOMIC DNA]</scope>
    <source>
        <strain evidence="4 5">NBRC 108243</strain>
    </source>
</reference>
<dbReference type="InterPro" id="IPR046672">
    <property type="entry name" value="DUF6542"/>
</dbReference>